<reference evidence="1" key="1">
    <citation type="journal article" date="2021" name="Proc. Natl. Acad. Sci. U.S.A.">
        <title>A Catalog of Tens of Thousands of Viruses from Human Metagenomes Reveals Hidden Associations with Chronic Diseases.</title>
        <authorList>
            <person name="Tisza M.J."/>
            <person name="Buck C.B."/>
        </authorList>
    </citation>
    <scope>NUCLEOTIDE SEQUENCE</scope>
    <source>
        <strain evidence="1">CtxYv12</strain>
    </source>
</reference>
<organism evidence="1">
    <name type="scientific">Siphoviridae sp. ctxYv12</name>
    <dbReference type="NCBI Taxonomy" id="2827974"/>
    <lineage>
        <taxon>Viruses</taxon>
        <taxon>Duplodnaviria</taxon>
        <taxon>Heunggongvirae</taxon>
        <taxon>Uroviricota</taxon>
        <taxon>Caudoviricetes</taxon>
    </lineage>
</organism>
<dbReference type="EMBL" id="BK032518">
    <property type="protein sequence ID" value="DAF45732.1"/>
    <property type="molecule type" value="Genomic_DNA"/>
</dbReference>
<name>A0A8S5S3Y8_9CAUD</name>
<evidence type="ECO:0000313" key="1">
    <source>
        <dbReference type="EMBL" id="DAF45732.1"/>
    </source>
</evidence>
<protein>
    <submittedName>
        <fullName evidence="1">Uncharacterized protein</fullName>
    </submittedName>
</protein>
<sequence>MYFYLEKNSLLNGQIMVVFQTENQIPNYKEITNFGELVEFKGSNIPSVWEYSKSEDVLYDINDKPSPYHILKNKKWIVEDKDGFKEYCNTKINTIKNEILDYGFDYEVNNVKHRQKCRVKDITFMAITALVMFLVKTFLHKDITRTWYFEDDFGYEMDMVKLVQLMFYGSNFVQSVYDTENFFKLLEEPKLINKDDYLAKIKEFMAGGN</sequence>
<accession>A0A8S5S3Y8</accession>
<proteinExistence type="predicted"/>